<feature type="non-terminal residue" evidence="1">
    <location>
        <position position="53"/>
    </location>
</feature>
<dbReference type="AlphaFoldDB" id="L8J0R0"/>
<proteinExistence type="predicted"/>
<protein>
    <submittedName>
        <fullName evidence="1">Uncharacterized protein</fullName>
    </submittedName>
</protein>
<dbReference type="Proteomes" id="UP000011080">
    <property type="component" value="Unassembled WGS sequence"/>
</dbReference>
<reference evidence="1 2" key="1">
    <citation type="journal article" date="2012" name="Nat. Genet.">
        <title>The yak genome and adaptation to life at high altitude.</title>
        <authorList>
            <person name="Qiu Q."/>
            <person name="Zhang G."/>
            <person name="Ma T."/>
            <person name="Qian W."/>
            <person name="Wang J."/>
            <person name="Ye Z."/>
            <person name="Cao C."/>
            <person name="Hu Q."/>
            <person name="Kim J."/>
            <person name="Larkin D.M."/>
            <person name="Auvil L."/>
            <person name="Capitanu B."/>
            <person name="Ma J."/>
            <person name="Lewin H.A."/>
            <person name="Qian X."/>
            <person name="Lang Y."/>
            <person name="Zhou R."/>
            <person name="Wang L."/>
            <person name="Wang K."/>
            <person name="Xia J."/>
            <person name="Liao S."/>
            <person name="Pan S."/>
            <person name="Lu X."/>
            <person name="Hou H."/>
            <person name="Wang Y."/>
            <person name="Zang X."/>
            <person name="Yin Y."/>
            <person name="Ma H."/>
            <person name="Zhang J."/>
            <person name="Wang Z."/>
            <person name="Zhang Y."/>
            <person name="Zhang D."/>
            <person name="Yonezawa T."/>
            <person name="Hasegawa M."/>
            <person name="Zhong Y."/>
            <person name="Liu W."/>
            <person name="Zhang Y."/>
            <person name="Huang Z."/>
            <person name="Zhang S."/>
            <person name="Long R."/>
            <person name="Yang H."/>
            <person name="Wang J."/>
            <person name="Lenstra J.A."/>
            <person name="Cooper D.N."/>
            <person name="Wu Y."/>
            <person name="Wang J."/>
            <person name="Shi P."/>
            <person name="Wang J."/>
            <person name="Liu J."/>
        </authorList>
    </citation>
    <scope>NUCLEOTIDE SEQUENCE [LARGE SCALE GENOMIC DNA]</scope>
    <source>
        <strain evidence="2">yakQH1</strain>
    </source>
</reference>
<accession>L8J0R0</accession>
<evidence type="ECO:0000313" key="2">
    <source>
        <dbReference type="Proteomes" id="UP000011080"/>
    </source>
</evidence>
<sequence>IPQFSGLCPHIGIYTISSPGCQAFKLRLNYAISFPGSSAYTWQIVVLLILCNY</sequence>
<feature type="non-terminal residue" evidence="1">
    <location>
        <position position="1"/>
    </location>
</feature>
<organism evidence="1 2">
    <name type="scientific">Bos mutus</name>
    <name type="common">wild yak</name>
    <dbReference type="NCBI Taxonomy" id="72004"/>
    <lineage>
        <taxon>Eukaryota</taxon>
        <taxon>Metazoa</taxon>
        <taxon>Chordata</taxon>
        <taxon>Craniata</taxon>
        <taxon>Vertebrata</taxon>
        <taxon>Euteleostomi</taxon>
        <taxon>Mammalia</taxon>
        <taxon>Eutheria</taxon>
        <taxon>Laurasiatheria</taxon>
        <taxon>Artiodactyla</taxon>
        <taxon>Ruminantia</taxon>
        <taxon>Pecora</taxon>
        <taxon>Bovidae</taxon>
        <taxon>Bovinae</taxon>
        <taxon>Bos</taxon>
    </lineage>
</organism>
<dbReference type="EMBL" id="JH880365">
    <property type="protein sequence ID" value="ELR62261.1"/>
    <property type="molecule type" value="Genomic_DNA"/>
</dbReference>
<evidence type="ECO:0000313" key="1">
    <source>
        <dbReference type="EMBL" id="ELR62261.1"/>
    </source>
</evidence>
<gene>
    <name evidence="1" type="ORF">M91_05502</name>
</gene>
<name>L8J0R0_9CETA</name>